<feature type="region of interest" description="Disordered" evidence="9">
    <location>
        <begin position="536"/>
        <end position="566"/>
    </location>
</feature>
<feature type="region of interest" description="Disordered" evidence="9">
    <location>
        <begin position="163"/>
        <end position="229"/>
    </location>
</feature>
<name>A0A9J6H714_HAELO</name>
<dbReference type="VEuPathDB" id="VectorBase:HLOH_050289"/>
<dbReference type="InterPro" id="IPR022065">
    <property type="entry name" value="Uncharacterised_TMEM59"/>
</dbReference>
<protein>
    <recommendedName>
        <fullName evidence="12">Mutator-like transposase domain-containing protein</fullName>
    </recommendedName>
</protein>
<sequence>MISARMAGGLVAFLALAAVACSGEPLRKITEECETCEARCALTYPLHTYPKVRAEAFSETGWSVFEPACTETYPSEPSYYACTGGCDEQLSHVRKLAEEHKKSHLHPLKLLMLVQQMYETVVDHVCRLIRRTFYAVYLQQDTGNLVVVRGELKPIRILDPHADVRLKKTTRHAHGKRKRRPPIPRSRGATSGRSTPPDENRSPPRIASPAPSPDQPPPESIPGPSTSCRLDTRYYTAEEIAARTEHADEVKRGMETKSATQRKFDLLEVDLAHSEEESGTDFVLVDFAMLKDLFAHVRCGKCGLAAPDLRKPDRQYGLAVKLEVTCSVCEHRVERFSSPRTEGSGNITLFEVNMRALKSIQSIGKGVTALSDFCAGMNLSHRGLHHKTFQAHLRKVVQVCEDTAAASEADSVRAIKDLYSDLGCAIGPKASDEGYEDWLADHECQRNIDCGAGRMEVEAALIMFKRSLSKNGLRYTTVMSDGDSRTMHGLKEKGVYGFIPIGQESLPFGYIYFPQKTLLRANNMMHLRKTHCAVSHPWEPSSEQPAKPSSSAVSGHHQQHEEASTVVSSAPSSSWLDCISRQSGIPEWLLMMVLFLVVVTMVWLCCATMVTSPSGAAAAAAASPPPAYSHHKMGVSGDLDYLLIYDPSEQVKVQPPVDQEAPPLPVKVPLSQI</sequence>
<dbReference type="AlphaFoldDB" id="A0A9J6H714"/>
<organism evidence="13 14">
    <name type="scientific">Haemaphysalis longicornis</name>
    <name type="common">Bush tick</name>
    <dbReference type="NCBI Taxonomy" id="44386"/>
    <lineage>
        <taxon>Eukaryota</taxon>
        <taxon>Metazoa</taxon>
        <taxon>Ecdysozoa</taxon>
        <taxon>Arthropoda</taxon>
        <taxon>Chelicerata</taxon>
        <taxon>Arachnida</taxon>
        <taxon>Acari</taxon>
        <taxon>Parasitiformes</taxon>
        <taxon>Ixodida</taxon>
        <taxon>Ixodoidea</taxon>
        <taxon>Ixodidae</taxon>
        <taxon>Haemaphysalinae</taxon>
        <taxon>Haemaphysalis</taxon>
    </lineage>
</organism>
<evidence type="ECO:0000259" key="12">
    <source>
        <dbReference type="Pfam" id="PF20700"/>
    </source>
</evidence>
<evidence type="ECO:0000256" key="8">
    <source>
        <dbReference type="ARBA" id="ARBA00023180"/>
    </source>
</evidence>
<dbReference type="Pfam" id="PF20700">
    <property type="entry name" value="Mutator"/>
    <property type="match status" value="2"/>
</dbReference>
<evidence type="ECO:0000313" key="14">
    <source>
        <dbReference type="Proteomes" id="UP000821853"/>
    </source>
</evidence>
<keyword evidence="6" id="KW-0333">Golgi apparatus</keyword>
<keyword evidence="7 10" id="KW-0472">Membrane</keyword>
<dbReference type="EMBL" id="JABSTR010000446">
    <property type="protein sequence ID" value="KAH9382834.1"/>
    <property type="molecule type" value="Genomic_DNA"/>
</dbReference>
<dbReference type="PROSITE" id="PS51257">
    <property type="entry name" value="PROKAR_LIPOPROTEIN"/>
    <property type="match status" value="1"/>
</dbReference>
<evidence type="ECO:0000256" key="2">
    <source>
        <dbReference type="ARBA" id="ARBA00009643"/>
    </source>
</evidence>
<proteinExistence type="inferred from homology"/>
<evidence type="ECO:0000256" key="7">
    <source>
        <dbReference type="ARBA" id="ARBA00023136"/>
    </source>
</evidence>
<evidence type="ECO:0000256" key="4">
    <source>
        <dbReference type="ARBA" id="ARBA00022729"/>
    </source>
</evidence>
<evidence type="ECO:0000256" key="3">
    <source>
        <dbReference type="ARBA" id="ARBA00022692"/>
    </source>
</evidence>
<dbReference type="OrthoDB" id="7680010at2759"/>
<feature type="chain" id="PRO_5039887290" description="Mutator-like transposase domain-containing protein" evidence="11">
    <location>
        <begin position="23"/>
        <end position="673"/>
    </location>
</feature>
<evidence type="ECO:0000256" key="5">
    <source>
        <dbReference type="ARBA" id="ARBA00022989"/>
    </source>
</evidence>
<evidence type="ECO:0000256" key="6">
    <source>
        <dbReference type="ARBA" id="ARBA00023034"/>
    </source>
</evidence>
<accession>A0A9J6H714</accession>
<evidence type="ECO:0000313" key="13">
    <source>
        <dbReference type="EMBL" id="KAH9382834.1"/>
    </source>
</evidence>
<dbReference type="InterPro" id="IPR049012">
    <property type="entry name" value="Mutator_transp_dom"/>
</dbReference>
<comment type="subcellular location">
    <subcellularLocation>
        <location evidence="1">Golgi apparatus membrane</location>
        <topology evidence="1">Single-pass type I membrane protein</topology>
    </subcellularLocation>
</comment>
<feature type="compositionally biased region" description="Pro residues" evidence="9">
    <location>
        <begin position="210"/>
        <end position="221"/>
    </location>
</feature>
<dbReference type="Proteomes" id="UP000821853">
    <property type="component" value="Unassembled WGS sequence"/>
</dbReference>
<dbReference type="PANTHER" id="PTHR28652">
    <property type="entry name" value="TRANSMEMBRANE PROTEIN 59-LIKE PROTEIN"/>
    <property type="match status" value="1"/>
</dbReference>
<dbReference type="PANTHER" id="PTHR28652:SF2">
    <property type="entry name" value="TRANSMEMBRANE PROTEIN 59-LIKE PROTEIN"/>
    <property type="match status" value="1"/>
</dbReference>
<feature type="domain" description="Mutator-like transposase" evidence="12">
    <location>
        <begin position="439"/>
        <end position="496"/>
    </location>
</feature>
<evidence type="ECO:0000256" key="11">
    <source>
        <dbReference type="SAM" id="SignalP"/>
    </source>
</evidence>
<keyword evidence="5 10" id="KW-1133">Transmembrane helix</keyword>
<keyword evidence="14" id="KW-1185">Reference proteome</keyword>
<dbReference type="Pfam" id="PF12280">
    <property type="entry name" value="BSMAP"/>
    <property type="match status" value="2"/>
</dbReference>
<dbReference type="GO" id="GO:0000139">
    <property type="term" value="C:Golgi membrane"/>
    <property type="evidence" value="ECO:0007669"/>
    <property type="project" value="UniProtKB-SubCell"/>
</dbReference>
<keyword evidence="4 11" id="KW-0732">Signal</keyword>
<comment type="caution">
    <text evidence="13">The sequence shown here is derived from an EMBL/GenBank/DDBJ whole genome shotgun (WGS) entry which is preliminary data.</text>
</comment>
<feature type="compositionally biased region" description="Polar residues" evidence="9">
    <location>
        <begin position="541"/>
        <end position="553"/>
    </location>
</feature>
<feature type="compositionally biased region" description="Basic residues" evidence="9">
    <location>
        <begin position="167"/>
        <end position="182"/>
    </location>
</feature>
<keyword evidence="8" id="KW-0325">Glycoprotein</keyword>
<evidence type="ECO:0000256" key="10">
    <source>
        <dbReference type="SAM" id="Phobius"/>
    </source>
</evidence>
<feature type="transmembrane region" description="Helical" evidence="10">
    <location>
        <begin position="588"/>
        <end position="610"/>
    </location>
</feature>
<feature type="domain" description="Mutator-like transposase" evidence="12">
    <location>
        <begin position="289"/>
        <end position="418"/>
    </location>
</feature>
<feature type="signal peptide" evidence="11">
    <location>
        <begin position="1"/>
        <end position="22"/>
    </location>
</feature>
<evidence type="ECO:0000256" key="1">
    <source>
        <dbReference type="ARBA" id="ARBA00004614"/>
    </source>
</evidence>
<comment type="similarity">
    <text evidence="2">Belongs to the TMEM59 family.</text>
</comment>
<evidence type="ECO:0000256" key="9">
    <source>
        <dbReference type="SAM" id="MobiDB-lite"/>
    </source>
</evidence>
<gene>
    <name evidence="13" type="ORF">HPB48_023396</name>
</gene>
<reference evidence="13 14" key="1">
    <citation type="journal article" date="2020" name="Cell">
        <title>Large-Scale Comparative Analyses of Tick Genomes Elucidate Their Genetic Diversity and Vector Capacities.</title>
        <authorList>
            <consortium name="Tick Genome and Microbiome Consortium (TIGMIC)"/>
            <person name="Jia N."/>
            <person name="Wang J."/>
            <person name="Shi W."/>
            <person name="Du L."/>
            <person name="Sun Y."/>
            <person name="Zhan W."/>
            <person name="Jiang J.F."/>
            <person name="Wang Q."/>
            <person name="Zhang B."/>
            <person name="Ji P."/>
            <person name="Bell-Sakyi L."/>
            <person name="Cui X.M."/>
            <person name="Yuan T.T."/>
            <person name="Jiang B.G."/>
            <person name="Yang W.F."/>
            <person name="Lam T.T."/>
            <person name="Chang Q.C."/>
            <person name="Ding S.J."/>
            <person name="Wang X.J."/>
            <person name="Zhu J.G."/>
            <person name="Ruan X.D."/>
            <person name="Zhao L."/>
            <person name="Wei J.T."/>
            <person name="Ye R.Z."/>
            <person name="Que T.C."/>
            <person name="Du C.H."/>
            <person name="Zhou Y.H."/>
            <person name="Cheng J.X."/>
            <person name="Dai P.F."/>
            <person name="Guo W.B."/>
            <person name="Han X.H."/>
            <person name="Huang E.J."/>
            <person name="Li L.F."/>
            <person name="Wei W."/>
            <person name="Gao Y.C."/>
            <person name="Liu J.Z."/>
            <person name="Shao H.Z."/>
            <person name="Wang X."/>
            <person name="Wang C.C."/>
            <person name="Yang T.C."/>
            <person name="Huo Q.B."/>
            <person name="Li W."/>
            <person name="Chen H.Y."/>
            <person name="Chen S.E."/>
            <person name="Zhou L.G."/>
            <person name="Ni X.B."/>
            <person name="Tian J.H."/>
            <person name="Sheng Y."/>
            <person name="Liu T."/>
            <person name="Pan Y.S."/>
            <person name="Xia L.Y."/>
            <person name="Li J."/>
            <person name="Zhao F."/>
            <person name="Cao W.C."/>
        </authorList>
    </citation>
    <scope>NUCLEOTIDE SEQUENCE [LARGE SCALE GENOMIC DNA]</scope>
    <source>
        <strain evidence="13">HaeL-2018</strain>
    </source>
</reference>
<keyword evidence="3 10" id="KW-0812">Transmembrane</keyword>